<name>A0A1I8ADN9_9BILA</name>
<organism evidence="2 3">
    <name type="scientific">Steinernema glaseri</name>
    <dbReference type="NCBI Taxonomy" id="37863"/>
    <lineage>
        <taxon>Eukaryota</taxon>
        <taxon>Metazoa</taxon>
        <taxon>Ecdysozoa</taxon>
        <taxon>Nematoda</taxon>
        <taxon>Chromadorea</taxon>
        <taxon>Rhabditida</taxon>
        <taxon>Tylenchina</taxon>
        <taxon>Panagrolaimomorpha</taxon>
        <taxon>Strongyloidoidea</taxon>
        <taxon>Steinernematidae</taxon>
        <taxon>Steinernema</taxon>
    </lineage>
</organism>
<dbReference type="AlphaFoldDB" id="A0A1I8ADN9"/>
<feature type="region of interest" description="Disordered" evidence="1">
    <location>
        <begin position="1"/>
        <end position="22"/>
    </location>
</feature>
<sequence length="22" mass="2453">MSTLVTLTHERRIGNASLRAPE</sequence>
<accession>A0A1I8ADN9</accession>
<keyword evidence="2" id="KW-1185">Reference proteome</keyword>
<evidence type="ECO:0000313" key="2">
    <source>
        <dbReference type="Proteomes" id="UP000095287"/>
    </source>
</evidence>
<evidence type="ECO:0000313" key="3">
    <source>
        <dbReference type="WBParaSite" id="L893_g4553.t1"/>
    </source>
</evidence>
<reference evidence="3" key="1">
    <citation type="submission" date="2016-11" db="UniProtKB">
        <authorList>
            <consortium name="WormBaseParasite"/>
        </authorList>
    </citation>
    <scope>IDENTIFICATION</scope>
</reference>
<evidence type="ECO:0000256" key="1">
    <source>
        <dbReference type="SAM" id="MobiDB-lite"/>
    </source>
</evidence>
<dbReference type="WBParaSite" id="L893_g4553.t1">
    <property type="protein sequence ID" value="L893_g4553.t1"/>
    <property type="gene ID" value="L893_g4553"/>
</dbReference>
<protein>
    <submittedName>
        <fullName evidence="3">Peroxiredoxin</fullName>
    </submittedName>
</protein>
<dbReference type="Proteomes" id="UP000095287">
    <property type="component" value="Unplaced"/>
</dbReference>
<proteinExistence type="predicted"/>